<dbReference type="AlphaFoldDB" id="A0A8T0HPM0"/>
<dbReference type="Proteomes" id="UP000822688">
    <property type="component" value="Chromosome V"/>
</dbReference>
<keyword evidence="1" id="KW-0812">Transmembrane</keyword>
<sequence length="99" mass="11241">MSSNPSLHSRHPFLLLDSNGDKWVRSFDILGCKGFEGCVLDFGFRRRLRLPRLPWVISCIPVTLFCFWIRMGANELGVLDLGFEGLDWVLVLVVDGLGF</sequence>
<evidence type="ECO:0000313" key="3">
    <source>
        <dbReference type="Proteomes" id="UP000822688"/>
    </source>
</evidence>
<keyword evidence="3" id="KW-1185">Reference proteome</keyword>
<feature type="transmembrane region" description="Helical" evidence="1">
    <location>
        <begin position="53"/>
        <end position="71"/>
    </location>
</feature>
<comment type="caution">
    <text evidence="2">The sequence shown here is derived from an EMBL/GenBank/DDBJ whole genome shotgun (WGS) entry which is preliminary data.</text>
</comment>
<evidence type="ECO:0000313" key="2">
    <source>
        <dbReference type="EMBL" id="KAG0572563.1"/>
    </source>
</evidence>
<reference evidence="2" key="1">
    <citation type="submission" date="2020-06" db="EMBL/GenBank/DDBJ databases">
        <title>WGS assembly of Ceratodon purpureus strain R40.</title>
        <authorList>
            <person name="Carey S.B."/>
            <person name="Jenkins J."/>
            <person name="Shu S."/>
            <person name="Lovell J.T."/>
            <person name="Sreedasyam A."/>
            <person name="Maumus F."/>
            <person name="Tiley G.P."/>
            <person name="Fernandez-Pozo N."/>
            <person name="Barry K."/>
            <person name="Chen C."/>
            <person name="Wang M."/>
            <person name="Lipzen A."/>
            <person name="Daum C."/>
            <person name="Saski C.A."/>
            <person name="Payton A.C."/>
            <person name="Mcbreen J.C."/>
            <person name="Conrad R.E."/>
            <person name="Kollar L.M."/>
            <person name="Olsson S."/>
            <person name="Huttunen S."/>
            <person name="Landis J.B."/>
            <person name="Wickett N.J."/>
            <person name="Johnson M.G."/>
            <person name="Rensing S.A."/>
            <person name="Grimwood J."/>
            <person name="Schmutz J."/>
            <person name="Mcdaniel S.F."/>
        </authorList>
    </citation>
    <scope>NUCLEOTIDE SEQUENCE</scope>
    <source>
        <strain evidence="2">R40</strain>
    </source>
</reference>
<proteinExistence type="predicted"/>
<keyword evidence="1" id="KW-1133">Transmembrane helix</keyword>
<accession>A0A8T0HPM0</accession>
<keyword evidence="1" id="KW-0472">Membrane</keyword>
<gene>
    <name evidence="2" type="ORF">KC19_VG106000</name>
</gene>
<evidence type="ECO:0008006" key="4">
    <source>
        <dbReference type="Google" id="ProtNLM"/>
    </source>
</evidence>
<organism evidence="2 3">
    <name type="scientific">Ceratodon purpureus</name>
    <name type="common">Fire moss</name>
    <name type="synonym">Dicranum purpureum</name>
    <dbReference type="NCBI Taxonomy" id="3225"/>
    <lineage>
        <taxon>Eukaryota</taxon>
        <taxon>Viridiplantae</taxon>
        <taxon>Streptophyta</taxon>
        <taxon>Embryophyta</taxon>
        <taxon>Bryophyta</taxon>
        <taxon>Bryophytina</taxon>
        <taxon>Bryopsida</taxon>
        <taxon>Dicranidae</taxon>
        <taxon>Pseudoditrichales</taxon>
        <taxon>Ditrichaceae</taxon>
        <taxon>Ceratodon</taxon>
    </lineage>
</organism>
<protein>
    <recommendedName>
        <fullName evidence="4">Transmembrane protein</fullName>
    </recommendedName>
</protein>
<name>A0A8T0HPM0_CERPU</name>
<dbReference type="EMBL" id="CM026426">
    <property type="protein sequence ID" value="KAG0572563.1"/>
    <property type="molecule type" value="Genomic_DNA"/>
</dbReference>
<evidence type="ECO:0000256" key="1">
    <source>
        <dbReference type="SAM" id="Phobius"/>
    </source>
</evidence>